<comment type="caution">
    <text evidence="17">The sequence shown here is derived from an EMBL/GenBank/DDBJ whole genome shotgun (WGS) entry which is preliminary data.</text>
</comment>
<dbReference type="OrthoDB" id="8410640at2"/>
<reference evidence="18" key="1">
    <citation type="submission" date="2018-05" db="EMBL/GenBank/DDBJ databases">
        <authorList>
            <person name="Li X."/>
        </authorList>
    </citation>
    <scope>NUCLEOTIDE SEQUENCE [LARGE SCALE GENOMIC DNA]</scope>
    <source>
        <strain evidence="18">HKS-05</strain>
    </source>
</reference>
<keyword evidence="8" id="KW-0625">Polysaccharide transport</keyword>
<evidence type="ECO:0000256" key="12">
    <source>
        <dbReference type="ARBA" id="ARBA00023139"/>
    </source>
</evidence>
<keyword evidence="11" id="KW-0472">Membrane</keyword>
<evidence type="ECO:0000256" key="4">
    <source>
        <dbReference type="ARBA" id="ARBA00022452"/>
    </source>
</evidence>
<evidence type="ECO:0000259" key="15">
    <source>
        <dbReference type="Pfam" id="PF02563"/>
    </source>
</evidence>
<accession>A0A328AUS1</accession>
<dbReference type="Gene3D" id="3.10.560.10">
    <property type="entry name" value="Outer membrane lipoprotein wza domain like"/>
    <property type="match status" value="1"/>
</dbReference>
<keyword evidence="4" id="KW-1134">Transmembrane beta strand</keyword>
<gene>
    <name evidence="17" type="ORF">DJ021_00405</name>
</gene>
<evidence type="ECO:0000259" key="16">
    <source>
        <dbReference type="Pfam" id="PF22461"/>
    </source>
</evidence>
<dbReference type="InterPro" id="IPR003715">
    <property type="entry name" value="Poly_export_N"/>
</dbReference>
<evidence type="ECO:0000256" key="7">
    <source>
        <dbReference type="ARBA" id="ARBA00022729"/>
    </source>
</evidence>
<comment type="similarity">
    <text evidence="2">Belongs to the BexD/CtrA/VexA family.</text>
</comment>
<dbReference type="InterPro" id="IPR049712">
    <property type="entry name" value="Poly_export"/>
</dbReference>
<evidence type="ECO:0000256" key="5">
    <source>
        <dbReference type="ARBA" id="ARBA00022597"/>
    </source>
</evidence>
<proteinExistence type="inferred from homology"/>
<keyword evidence="6" id="KW-0812">Transmembrane</keyword>
<name>A0A328AUS1_9CAUL</name>
<dbReference type="Proteomes" id="UP000249842">
    <property type="component" value="Unassembled WGS sequence"/>
</dbReference>
<evidence type="ECO:0000256" key="6">
    <source>
        <dbReference type="ARBA" id="ARBA00022692"/>
    </source>
</evidence>
<sequence length="257" mass="27180">MERGAPGGSWCSAAMVVPACRNRLVAISEINHMRRRLPSLAVVALLAFASSTALAAGGNLPPPDSVAQLRSGADYRIGPQDTLDVNVSQLPELSKTFQVDSGGKILLPLVGQIQAAGRTPAELSDDIARGLKKSYMKDPQVVVAVKDAQSQRVTIDGAVTQPGVYPLTGPTTLLQAVSLAKGPDPRLANPKKVAVFRTIGGSRHSAFYDLTQIRSGKTEDPQVYGNDIIVVDTSGGKSFMQNFSGGFSLLGMLVRPW</sequence>
<dbReference type="InterPro" id="IPR054765">
    <property type="entry name" value="SLBB_dom"/>
</dbReference>
<keyword evidence="14" id="KW-0449">Lipoprotein</keyword>
<keyword evidence="3" id="KW-0813">Transport</keyword>
<protein>
    <submittedName>
        <fullName evidence="17">Polysaccharide export protein</fullName>
    </submittedName>
</protein>
<evidence type="ECO:0000256" key="10">
    <source>
        <dbReference type="ARBA" id="ARBA00023114"/>
    </source>
</evidence>
<keyword evidence="13" id="KW-0998">Cell outer membrane</keyword>
<dbReference type="EMBL" id="QFYP01000001">
    <property type="protein sequence ID" value="RAK58377.1"/>
    <property type="molecule type" value="Genomic_DNA"/>
</dbReference>
<dbReference type="Pfam" id="PF22461">
    <property type="entry name" value="SLBB_2"/>
    <property type="match status" value="1"/>
</dbReference>
<evidence type="ECO:0000256" key="3">
    <source>
        <dbReference type="ARBA" id="ARBA00022448"/>
    </source>
</evidence>
<dbReference type="Pfam" id="PF02563">
    <property type="entry name" value="Poly_export"/>
    <property type="match status" value="1"/>
</dbReference>
<evidence type="ECO:0000256" key="13">
    <source>
        <dbReference type="ARBA" id="ARBA00023237"/>
    </source>
</evidence>
<evidence type="ECO:0000256" key="1">
    <source>
        <dbReference type="ARBA" id="ARBA00004571"/>
    </source>
</evidence>
<keyword evidence="10" id="KW-0626">Porin</keyword>
<comment type="subcellular location">
    <subcellularLocation>
        <location evidence="1">Cell outer membrane</location>
        <topology evidence="1">Multi-pass membrane protein</topology>
    </subcellularLocation>
</comment>
<dbReference type="GO" id="GO:0015159">
    <property type="term" value="F:polysaccharide transmembrane transporter activity"/>
    <property type="evidence" value="ECO:0007669"/>
    <property type="project" value="InterPro"/>
</dbReference>
<evidence type="ECO:0000313" key="17">
    <source>
        <dbReference type="EMBL" id="RAK58377.1"/>
    </source>
</evidence>
<evidence type="ECO:0000256" key="14">
    <source>
        <dbReference type="ARBA" id="ARBA00023288"/>
    </source>
</evidence>
<keyword evidence="18" id="KW-1185">Reference proteome</keyword>
<feature type="domain" description="Polysaccharide export protein N-terminal" evidence="15">
    <location>
        <begin position="71"/>
        <end position="146"/>
    </location>
</feature>
<evidence type="ECO:0000256" key="11">
    <source>
        <dbReference type="ARBA" id="ARBA00023136"/>
    </source>
</evidence>
<evidence type="ECO:0000256" key="2">
    <source>
        <dbReference type="ARBA" id="ARBA00009450"/>
    </source>
</evidence>
<evidence type="ECO:0000256" key="8">
    <source>
        <dbReference type="ARBA" id="ARBA00023047"/>
    </source>
</evidence>
<organism evidence="17 18">
    <name type="scientific">Phenylobacterium hankyongense</name>
    <dbReference type="NCBI Taxonomy" id="1813876"/>
    <lineage>
        <taxon>Bacteria</taxon>
        <taxon>Pseudomonadati</taxon>
        <taxon>Pseudomonadota</taxon>
        <taxon>Alphaproteobacteria</taxon>
        <taxon>Caulobacterales</taxon>
        <taxon>Caulobacteraceae</taxon>
        <taxon>Phenylobacterium</taxon>
    </lineage>
</organism>
<keyword evidence="7" id="KW-0732">Signal</keyword>
<evidence type="ECO:0000256" key="9">
    <source>
        <dbReference type="ARBA" id="ARBA00023065"/>
    </source>
</evidence>
<dbReference type="PANTHER" id="PTHR33619:SF3">
    <property type="entry name" value="POLYSACCHARIDE EXPORT PROTEIN GFCE-RELATED"/>
    <property type="match status" value="1"/>
</dbReference>
<keyword evidence="9" id="KW-0406">Ion transport</keyword>
<keyword evidence="12" id="KW-0564">Palmitate</keyword>
<dbReference type="PANTHER" id="PTHR33619">
    <property type="entry name" value="POLYSACCHARIDE EXPORT PROTEIN GFCE-RELATED"/>
    <property type="match status" value="1"/>
</dbReference>
<dbReference type="AlphaFoldDB" id="A0A328AUS1"/>
<keyword evidence="5" id="KW-0762">Sugar transport</keyword>
<feature type="domain" description="SLBB" evidence="16">
    <location>
        <begin position="151"/>
        <end position="231"/>
    </location>
</feature>
<evidence type="ECO:0000313" key="18">
    <source>
        <dbReference type="Proteomes" id="UP000249842"/>
    </source>
</evidence>